<evidence type="ECO:0000313" key="14">
    <source>
        <dbReference type="EMBL" id="PJB58117.1"/>
    </source>
</evidence>
<evidence type="ECO:0000256" key="2">
    <source>
        <dbReference type="ARBA" id="ARBA00007894"/>
    </source>
</evidence>
<evidence type="ECO:0000256" key="3">
    <source>
        <dbReference type="ARBA" id="ARBA00011245"/>
    </source>
</evidence>
<comment type="subunit">
    <text evidence="3 10">Monomer.</text>
</comment>
<evidence type="ECO:0000256" key="6">
    <source>
        <dbReference type="ARBA" id="ARBA00022741"/>
    </source>
</evidence>
<organism evidence="14 15">
    <name type="scientific">Candidatus Infernicultor aquiphilus</name>
    <dbReference type="NCBI Taxonomy" id="1805029"/>
    <lineage>
        <taxon>Bacteria</taxon>
        <taxon>Pseudomonadati</taxon>
        <taxon>Atribacterota</taxon>
        <taxon>Candidatus Phoenicimicrobiia</taxon>
        <taxon>Candidatus Pheonicimicrobiales</taxon>
        <taxon>Candidatus Phoenicimicrobiaceae</taxon>
        <taxon>Candidatus Infernicultor</taxon>
    </lineage>
</organism>
<dbReference type="InterPro" id="IPR014729">
    <property type="entry name" value="Rossmann-like_a/b/a_fold"/>
</dbReference>
<dbReference type="GO" id="GO:0006424">
    <property type="term" value="P:glutamyl-tRNA aminoacylation"/>
    <property type="evidence" value="ECO:0007669"/>
    <property type="project" value="UniProtKB-UniRule"/>
</dbReference>
<comment type="caution">
    <text evidence="14">The sequence shown here is derived from an EMBL/GenBank/DDBJ whole genome shotgun (WGS) entry which is preliminary data.</text>
</comment>
<keyword evidence="5 10" id="KW-0436">Ligase</keyword>
<feature type="domain" description="Aminoacyl-tRNA synthetase class I anticodon-binding" evidence="12">
    <location>
        <begin position="335"/>
        <end position="484"/>
    </location>
</feature>
<accession>A0A2M8CGE1</accession>
<keyword evidence="9 10" id="KW-0030">Aminoacyl-tRNA synthetase</keyword>
<feature type="domain" description="Glutamyl/glutaminyl-tRNA synthetase class Ib catalytic" evidence="11">
    <location>
        <begin position="5"/>
        <end position="321"/>
    </location>
</feature>
<dbReference type="Gene3D" id="1.10.10.350">
    <property type="match status" value="1"/>
</dbReference>
<evidence type="ECO:0000256" key="10">
    <source>
        <dbReference type="HAMAP-Rule" id="MF_00022"/>
    </source>
</evidence>
<comment type="function">
    <text evidence="10">Catalyzes the attachment of glutamate to tRNA(Glu) in a two-step reaction: glutamate is first activated by ATP to form Glu-AMP and then transferred to the acceptor end of tRNA(Glu).</text>
</comment>
<sequence>MENEKIRVRFAPSPTGNLHIGGARTALFNWLYARHYQGTFILRIEDTDQVRSTEAAVNVILEGMKWLGLDWDEGPGKEGKYGPYYQMQRLPLYQKYAEKLLKNKKAYYCYCTKEELTESRQKQIKEDKPLRYDRHCLNISEEEKRRYEEEGRKPVIRLKIPAKKIVFNDLLRGEVNFEGELLSDFVIVKSDGIPTYNFAVVIDDALMDISNVIRGDDHISNTPKQILIYEALGFNLPKFAHLPMIMGSDHTRLSKRHGATSVMEYKEIGYIPEAVVNYIAHLGWSSGDEREIFSLEELVKEFSLDKISKHAAVFSIDKLNWFNSEYLKKRSVDSLVKMVIPFLKEANYIKEENLSPVKLEWLKEIIKLMQGRFKNFSQFIDYADYFFVDKIDIEPQAFQSVLNKEGISDILKALKEELSVLKCWDEKSIEDIVREIASSLQIKGGKIIHPIRVALTGKKIGPGLFELIVVLGQEKTIQRLEEAIEKLKVAETKK</sequence>
<evidence type="ECO:0000256" key="7">
    <source>
        <dbReference type="ARBA" id="ARBA00022840"/>
    </source>
</evidence>
<evidence type="ECO:0000256" key="9">
    <source>
        <dbReference type="ARBA" id="ARBA00023146"/>
    </source>
</evidence>
<dbReference type="Proteomes" id="UP000230646">
    <property type="component" value="Unassembled WGS sequence"/>
</dbReference>
<accession>A0A2M7PN90</accession>
<protein>
    <recommendedName>
        <fullName evidence="10">Glutamate--tRNA ligase</fullName>
        <ecNumber evidence="10">6.1.1.17</ecNumber>
    </recommendedName>
    <alternativeName>
        <fullName evidence="10">Glutamyl-tRNA synthetase</fullName>
        <shortName evidence="10">GluRS</shortName>
    </alternativeName>
</protein>
<dbReference type="EMBL" id="PFKO01000314">
    <property type="protein sequence ID" value="PIY31646.1"/>
    <property type="molecule type" value="Genomic_DNA"/>
</dbReference>
<dbReference type="InterPro" id="IPR045462">
    <property type="entry name" value="aa-tRNA-synth_I_cd-bd"/>
</dbReference>
<feature type="short sequence motif" description="'KMSKS' region" evidence="10">
    <location>
        <begin position="252"/>
        <end position="256"/>
    </location>
</feature>
<dbReference type="PROSITE" id="PS00178">
    <property type="entry name" value="AA_TRNA_LIGASE_I"/>
    <property type="match status" value="1"/>
</dbReference>
<keyword evidence="4 10" id="KW-0963">Cytoplasm</keyword>
<dbReference type="InterPro" id="IPR020751">
    <property type="entry name" value="aa-tRNA-synth_I_codon-bd_sub2"/>
</dbReference>
<dbReference type="PANTHER" id="PTHR43311:SF2">
    <property type="entry name" value="GLUTAMATE--TRNA LIGASE, MITOCHONDRIAL-RELATED"/>
    <property type="match status" value="1"/>
</dbReference>
<dbReference type="Gene3D" id="3.40.50.620">
    <property type="entry name" value="HUPs"/>
    <property type="match status" value="1"/>
</dbReference>
<dbReference type="InterPro" id="IPR033910">
    <property type="entry name" value="GluRS_core"/>
</dbReference>
<dbReference type="PANTHER" id="PTHR43311">
    <property type="entry name" value="GLUTAMATE--TRNA LIGASE"/>
    <property type="match status" value="1"/>
</dbReference>
<dbReference type="GO" id="GO:0000049">
    <property type="term" value="F:tRNA binding"/>
    <property type="evidence" value="ECO:0007669"/>
    <property type="project" value="InterPro"/>
</dbReference>
<dbReference type="InterPro" id="IPR020752">
    <property type="entry name" value="Glu-tRNA-synth_I_codon-bd_sub1"/>
</dbReference>
<dbReference type="RefSeq" id="WP_406608183.1">
    <property type="nucleotide sequence ID" value="NZ_PFKO01000314.1"/>
</dbReference>
<dbReference type="CDD" id="cd00808">
    <property type="entry name" value="GluRS_core"/>
    <property type="match status" value="1"/>
</dbReference>
<comment type="similarity">
    <text evidence="2 10">Belongs to the class-I aminoacyl-tRNA synthetase family. Glutamate--tRNA ligase type 1 subfamily.</text>
</comment>
<evidence type="ECO:0000259" key="11">
    <source>
        <dbReference type="Pfam" id="PF00749"/>
    </source>
</evidence>
<dbReference type="Pfam" id="PF00749">
    <property type="entry name" value="tRNA-synt_1c"/>
    <property type="match status" value="1"/>
</dbReference>
<proteinExistence type="inferred from homology"/>
<dbReference type="NCBIfam" id="TIGR00464">
    <property type="entry name" value="gltX_bact"/>
    <property type="match status" value="1"/>
</dbReference>
<dbReference type="InterPro" id="IPR000924">
    <property type="entry name" value="Glu/Gln-tRNA-synth"/>
</dbReference>
<dbReference type="Proteomes" id="UP000228560">
    <property type="component" value="Unassembled WGS sequence"/>
</dbReference>
<feature type="short sequence motif" description="'HIGH' region" evidence="10">
    <location>
        <begin position="12"/>
        <end position="22"/>
    </location>
</feature>
<evidence type="ECO:0000313" key="16">
    <source>
        <dbReference type="Proteomes" id="UP000230646"/>
    </source>
</evidence>
<dbReference type="GO" id="GO:0005829">
    <property type="term" value="C:cytosol"/>
    <property type="evidence" value="ECO:0007669"/>
    <property type="project" value="TreeGrafter"/>
</dbReference>
<dbReference type="GO" id="GO:0005524">
    <property type="term" value="F:ATP binding"/>
    <property type="evidence" value="ECO:0007669"/>
    <property type="project" value="UniProtKB-UniRule"/>
</dbReference>
<evidence type="ECO:0000313" key="13">
    <source>
        <dbReference type="EMBL" id="PIY31646.1"/>
    </source>
</evidence>
<name>A0A2M8CGE1_9BACT</name>
<dbReference type="GO" id="GO:0004818">
    <property type="term" value="F:glutamate-tRNA ligase activity"/>
    <property type="evidence" value="ECO:0007669"/>
    <property type="project" value="UniProtKB-UniRule"/>
</dbReference>
<dbReference type="EC" id="6.1.1.17" evidence="10"/>
<comment type="caution">
    <text evidence="10">Lacks conserved residue(s) required for the propagation of feature annotation.</text>
</comment>
<comment type="subcellular location">
    <subcellularLocation>
        <location evidence="1 10">Cytoplasm</location>
    </subcellularLocation>
</comment>
<dbReference type="HAMAP" id="MF_00022">
    <property type="entry name" value="Glu_tRNA_synth_type1"/>
    <property type="match status" value="1"/>
</dbReference>
<keyword evidence="6 10" id="KW-0547">Nucleotide-binding</keyword>
<reference evidence="15 16" key="1">
    <citation type="submission" date="2017-09" db="EMBL/GenBank/DDBJ databases">
        <title>Depth-based differentiation of microbial function through sediment-hosted aquifers and enrichment of novel symbionts in the deep terrestrial subsurface.</title>
        <authorList>
            <person name="Probst A.J."/>
            <person name="Ladd B."/>
            <person name="Jarett J.K."/>
            <person name="Geller-Mcgrath D.E."/>
            <person name="Sieber C.M."/>
            <person name="Emerson J.B."/>
            <person name="Anantharaman K."/>
            <person name="Thomas B.C."/>
            <person name="Malmstrom R."/>
            <person name="Stieglmeier M."/>
            <person name="Klingl A."/>
            <person name="Woyke T."/>
            <person name="Ryan C.M."/>
            <person name="Banfield J.F."/>
        </authorList>
    </citation>
    <scope>NUCLEOTIDE SEQUENCE [LARGE SCALE GENOMIC DNA]</scope>
    <source>
        <strain evidence="13">CG_4_10_14_3_um_filter_34_13</strain>
        <strain evidence="14">CG_4_9_14_3_um_filter_33_16</strain>
    </source>
</reference>
<evidence type="ECO:0000256" key="8">
    <source>
        <dbReference type="ARBA" id="ARBA00022917"/>
    </source>
</evidence>
<dbReference type="Gene3D" id="1.10.8.70">
    <property type="entry name" value="Glutamate-tRNA synthetase, class I, anticodon-binding domain 1"/>
    <property type="match status" value="1"/>
</dbReference>
<dbReference type="PRINTS" id="PR00987">
    <property type="entry name" value="TRNASYNTHGLU"/>
</dbReference>
<dbReference type="Pfam" id="PF19269">
    <property type="entry name" value="Anticodon_2"/>
    <property type="match status" value="1"/>
</dbReference>
<gene>
    <name evidence="10" type="primary">gltX</name>
    <name evidence="14" type="ORF">CO097_00260</name>
    <name evidence="13" type="ORF">COZ07_08520</name>
</gene>
<dbReference type="EMBL" id="PFTV01000007">
    <property type="protein sequence ID" value="PJB58117.1"/>
    <property type="molecule type" value="Genomic_DNA"/>
</dbReference>
<dbReference type="SUPFAM" id="SSF48163">
    <property type="entry name" value="An anticodon-binding domain of class I aminoacyl-tRNA synthetases"/>
    <property type="match status" value="1"/>
</dbReference>
<keyword evidence="7 10" id="KW-0067">ATP-binding</keyword>
<evidence type="ECO:0000256" key="1">
    <source>
        <dbReference type="ARBA" id="ARBA00004496"/>
    </source>
</evidence>
<dbReference type="GO" id="GO:0008270">
    <property type="term" value="F:zinc ion binding"/>
    <property type="evidence" value="ECO:0007669"/>
    <property type="project" value="InterPro"/>
</dbReference>
<comment type="catalytic activity">
    <reaction evidence="10">
        <text>tRNA(Glu) + L-glutamate + ATP = L-glutamyl-tRNA(Glu) + AMP + diphosphate</text>
        <dbReference type="Rhea" id="RHEA:23540"/>
        <dbReference type="Rhea" id="RHEA-COMP:9663"/>
        <dbReference type="Rhea" id="RHEA-COMP:9680"/>
        <dbReference type="ChEBI" id="CHEBI:29985"/>
        <dbReference type="ChEBI" id="CHEBI:30616"/>
        <dbReference type="ChEBI" id="CHEBI:33019"/>
        <dbReference type="ChEBI" id="CHEBI:78442"/>
        <dbReference type="ChEBI" id="CHEBI:78520"/>
        <dbReference type="ChEBI" id="CHEBI:456215"/>
        <dbReference type="EC" id="6.1.1.17"/>
    </reaction>
</comment>
<dbReference type="InterPro" id="IPR008925">
    <property type="entry name" value="aa_tRNA-synth_I_cd-bd_sf"/>
</dbReference>
<keyword evidence="8 10" id="KW-0648">Protein biosynthesis</keyword>
<evidence type="ECO:0000313" key="15">
    <source>
        <dbReference type="Proteomes" id="UP000228560"/>
    </source>
</evidence>
<dbReference type="InterPro" id="IPR004527">
    <property type="entry name" value="Glu-tRNA-ligase_bac/mito"/>
</dbReference>
<evidence type="ECO:0000256" key="4">
    <source>
        <dbReference type="ARBA" id="ARBA00022490"/>
    </source>
</evidence>
<dbReference type="InterPro" id="IPR049940">
    <property type="entry name" value="GluQ/Sye"/>
</dbReference>
<dbReference type="SUPFAM" id="SSF52374">
    <property type="entry name" value="Nucleotidylyl transferase"/>
    <property type="match status" value="1"/>
</dbReference>
<dbReference type="InterPro" id="IPR001412">
    <property type="entry name" value="aa-tRNA-synth_I_CS"/>
</dbReference>
<evidence type="ECO:0000256" key="5">
    <source>
        <dbReference type="ARBA" id="ARBA00022598"/>
    </source>
</evidence>
<dbReference type="InterPro" id="IPR020058">
    <property type="entry name" value="Glu/Gln-tRNA-synth_Ib_cat-dom"/>
</dbReference>
<feature type="binding site" evidence="10">
    <location>
        <position position="255"/>
    </location>
    <ligand>
        <name>ATP</name>
        <dbReference type="ChEBI" id="CHEBI:30616"/>
    </ligand>
</feature>
<dbReference type="AlphaFoldDB" id="A0A2M8CGE1"/>
<evidence type="ECO:0000259" key="12">
    <source>
        <dbReference type="Pfam" id="PF19269"/>
    </source>
</evidence>
<dbReference type="FunFam" id="3.40.50.620:FF:000007">
    <property type="entry name" value="Glutamate--tRNA ligase"/>
    <property type="match status" value="1"/>
</dbReference>